<protein>
    <submittedName>
        <fullName evidence="1">(rape) hypothetical protein</fullName>
    </submittedName>
</protein>
<gene>
    <name evidence="1" type="ORF">DARMORV10_A07P27300.1</name>
</gene>
<name>A0A816Z007_BRANA</name>
<proteinExistence type="predicted"/>
<evidence type="ECO:0000313" key="1">
    <source>
        <dbReference type="EMBL" id="CAF2178440.1"/>
    </source>
</evidence>
<reference evidence="1" key="1">
    <citation type="submission" date="2021-01" db="EMBL/GenBank/DDBJ databases">
        <authorList>
            <consortium name="Genoscope - CEA"/>
            <person name="William W."/>
        </authorList>
    </citation>
    <scope>NUCLEOTIDE SEQUENCE</scope>
</reference>
<organism evidence="1">
    <name type="scientific">Brassica napus</name>
    <name type="common">Rape</name>
    <dbReference type="NCBI Taxonomy" id="3708"/>
    <lineage>
        <taxon>Eukaryota</taxon>
        <taxon>Viridiplantae</taxon>
        <taxon>Streptophyta</taxon>
        <taxon>Embryophyta</taxon>
        <taxon>Tracheophyta</taxon>
        <taxon>Spermatophyta</taxon>
        <taxon>Magnoliopsida</taxon>
        <taxon>eudicotyledons</taxon>
        <taxon>Gunneridae</taxon>
        <taxon>Pentapetalae</taxon>
        <taxon>rosids</taxon>
        <taxon>malvids</taxon>
        <taxon>Brassicales</taxon>
        <taxon>Brassicaceae</taxon>
        <taxon>Brassiceae</taxon>
        <taxon>Brassica</taxon>
    </lineage>
</organism>
<sequence length="79" mass="8938">MKGNKVKVTGKGIMIVRREGRKSPDYQDIVMDTRSSRAGPDGDVIKFQIRALTFQFCGARREWERLRSDCKMGLFQGGG</sequence>
<accession>A0A816Z007</accession>
<dbReference type="Proteomes" id="UP001295469">
    <property type="component" value="Chromosome A07"/>
</dbReference>
<dbReference type="AlphaFoldDB" id="A0A816Z007"/>
<dbReference type="EMBL" id="HG994361">
    <property type="protein sequence ID" value="CAF2178440.1"/>
    <property type="molecule type" value="Genomic_DNA"/>
</dbReference>